<dbReference type="Gene3D" id="3.40.50.300">
    <property type="entry name" value="P-loop containing nucleotide triphosphate hydrolases"/>
    <property type="match status" value="1"/>
</dbReference>
<dbReference type="SMART" id="SM00382">
    <property type="entry name" value="AAA"/>
    <property type="match status" value="1"/>
</dbReference>
<organism evidence="5 6">
    <name type="scientific">Caldalkalibacillus horti</name>
    <dbReference type="NCBI Taxonomy" id="77523"/>
    <lineage>
        <taxon>Bacteria</taxon>
        <taxon>Bacillati</taxon>
        <taxon>Bacillota</taxon>
        <taxon>Bacilli</taxon>
        <taxon>Bacillales</taxon>
        <taxon>Bacillaceae</taxon>
        <taxon>Caldalkalibacillus</taxon>
    </lineage>
</organism>
<dbReference type="InterPro" id="IPR017871">
    <property type="entry name" value="ABC_transporter-like_CS"/>
</dbReference>
<dbReference type="PANTHER" id="PTHR43582:SF2">
    <property type="entry name" value="LINEARMYCIN RESISTANCE ATP-BINDING PROTEIN LNRL"/>
    <property type="match status" value="1"/>
</dbReference>
<dbReference type="InterPro" id="IPR027417">
    <property type="entry name" value="P-loop_NTPase"/>
</dbReference>
<evidence type="ECO:0000256" key="2">
    <source>
        <dbReference type="ARBA" id="ARBA00022741"/>
    </source>
</evidence>
<dbReference type="PANTHER" id="PTHR43582">
    <property type="entry name" value="LINEARMYCIN RESISTANCE ATP-BINDING PROTEIN LNRL"/>
    <property type="match status" value="1"/>
</dbReference>
<dbReference type="PROSITE" id="PS50893">
    <property type="entry name" value="ABC_TRANSPORTER_2"/>
    <property type="match status" value="1"/>
</dbReference>
<keyword evidence="6" id="KW-1185">Reference proteome</keyword>
<feature type="domain" description="ABC transporter" evidence="4">
    <location>
        <begin position="37"/>
        <end position="268"/>
    </location>
</feature>
<dbReference type="InterPro" id="IPR003439">
    <property type="entry name" value="ABC_transporter-like_ATP-bd"/>
</dbReference>
<evidence type="ECO:0000313" key="5">
    <source>
        <dbReference type="EMBL" id="MDQ0164726.1"/>
    </source>
</evidence>
<sequence length="345" mass="39178">MNSNKMTFFIIKICIDVAIMDERMMIWFEEEWVEMILETVDLKKEFNGKLVVDGVNLYLNEGESVGLLGPNGAGKSTTISMISSLVKPTSGDVRLSGNSILKHPAELRRVLGVVPQEIALYEDLTAYENLKFFGRIYKLRSKALENRIQGALELVGLQDRQKEQIKHYSGGMKRRINIAAALLHEPKIVIMDEPTVGIDPQSRNHILETVRLLNREKGLTVVYTSHYMEEVENLCDRVYIMDDGKVIASGTKDELKNILAGEEMLTIEVEQENQSFVEHLGKLESVQQISAQDKKIKMIVSKKTGLLPQIFQLAEQEHVTILHTQLYTPSLEDVFLHLTGRKLRD</sequence>
<evidence type="ECO:0000256" key="3">
    <source>
        <dbReference type="ARBA" id="ARBA00022840"/>
    </source>
</evidence>
<dbReference type="GO" id="GO:0005524">
    <property type="term" value="F:ATP binding"/>
    <property type="evidence" value="ECO:0007669"/>
    <property type="project" value="UniProtKB-KW"/>
</dbReference>
<name>A0ABT9VUS3_9BACI</name>
<dbReference type="SUPFAM" id="SSF52540">
    <property type="entry name" value="P-loop containing nucleoside triphosphate hydrolases"/>
    <property type="match status" value="1"/>
</dbReference>
<accession>A0ABT9VUS3</accession>
<dbReference type="InterPro" id="IPR003593">
    <property type="entry name" value="AAA+_ATPase"/>
</dbReference>
<proteinExistence type="predicted"/>
<evidence type="ECO:0000313" key="6">
    <source>
        <dbReference type="Proteomes" id="UP001235840"/>
    </source>
</evidence>
<dbReference type="EMBL" id="JAUSTY010000002">
    <property type="protein sequence ID" value="MDQ0164726.1"/>
    <property type="molecule type" value="Genomic_DNA"/>
</dbReference>
<protein>
    <submittedName>
        <fullName evidence="5">ABC-2 type transport system ATP-binding protein</fullName>
    </submittedName>
</protein>
<keyword evidence="1" id="KW-0813">Transport</keyword>
<dbReference type="InterPro" id="IPR025302">
    <property type="entry name" value="DrrA1/2-like_C"/>
</dbReference>
<dbReference type="Pfam" id="PF00005">
    <property type="entry name" value="ABC_tran"/>
    <property type="match status" value="1"/>
</dbReference>
<evidence type="ECO:0000256" key="1">
    <source>
        <dbReference type="ARBA" id="ARBA00022448"/>
    </source>
</evidence>
<keyword evidence="3 5" id="KW-0067">ATP-binding</keyword>
<reference evidence="5 6" key="1">
    <citation type="submission" date="2023-07" db="EMBL/GenBank/DDBJ databases">
        <title>Genomic Encyclopedia of Type Strains, Phase IV (KMG-IV): sequencing the most valuable type-strain genomes for metagenomic binning, comparative biology and taxonomic classification.</title>
        <authorList>
            <person name="Goeker M."/>
        </authorList>
    </citation>
    <scope>NUCLEOTIDE SEQUENCE [LARGE SCALE GENOMIC DNA]</scope>
    <source>
        <strain evidence="5 6">DSM 12751</strain>
    </source>
</reference>
<dbReference type="Pfam" id="PF13732">
    <property type="entry name" value="DrrA1-3_C"/>
    <property type="match status" value="1"/>
</dbReference>
<comment type="caution">
    <text evidence="5">The sequence shown here is derived from an EMBL/GenBank/DDBJ whole genome shotgun (WGS) entry which is preliminary data.</text>
</comment>
<evidence type="ECO:0000259" key="4">
    <source>
        <dbReference type="PROSITE" id="PS50893"/>
    </source>
</evidence>
<gene>
    <name evidence="5" type="ORF">J2S11_000626</name>
</gene>
<dbReference type="PROSITE" id="PS00211">
    <property type="entry name" value="ABC_TRANSPORTER_1"/>
    <property type="match status" value="1"/>
</dbReference>
<keyword evidence="2" id="KW-0547">Nucleotide-binding</keyword>
<dbReference type="Proteomes" id="UP001235840">
    <property type="component" value="Unassembled WGS sequence"/>
</dbReference>